<evidence type="ECO:0000256" key="14">
    <source>
        <dbReference type="ARBA" id="ARBA00022984"/>
    </source>
</evidence>
<dbReference type="PANTHER" id="PTHR23132:SF23">
    <property type="entry name" value="D-ALANINE--D-ALANINE LIGASE B"/>
    <property type="match status" value="1"/>
</dbReference>
<evidence type="ECO:0000256" key="3">
    <source>
        <dbReference type="ARBA" id="ARBA00004496"/>
    </source>
</evidence>
<dbReference type="InterPro" id="IPR011761">
    <property type="entry name" value="ATP-grasp"/>
</dbReference>
<proteinExistence type="inferred from homology"/>
<evidence type="ECO:0000256" key="12">
    <source>
        <dbReference type="ARBA" id="ARBA00022842"/>
    </source>
</evidence>
<evidence type="ECO:0000256" key="17">
    <source>
        <dbReference type="ARBA" id="ARBA00047614"/>
    </source>
</evidence>
<evidence type="ECO:0000256" key="8">
    <source>
        <dbReference type="ARBA" id="ARBA00022598"/>
    </source>
</evidence>
<evidence type="ECO:0000256" key="9">
    <source>
        <dbReference type="ARBA" id="ARBA00022723"/>
    </source>
</evidence>
<evidence type="ECO:0000256" key="15">
    <source>
        <dbReference type="ARBA" id="ARBA00023211"/>
    </source>
</evidence>
<dbReference type="GO" id="GO:0005524">
    <property type="term" value="F:ATP binding"/>
    <property type="evidence" value="ECO:0007669"/>
    <property type="project" value="UniProtKB-UniRule"/>
</dbReference>
<dbReference type="FunFam" id="3.30.470.20:FF:000008">
    <property type="entry name" value="D-alanine--D-alanine ligase"/>
    <property type="match status" value="1"/>
</dbReference>
<dbReference type="GO" id="GO:0008360">
    <property type="term" value="P:regulation of cell shape"/>
    <property type="evidence" value="ECO:0007669"/>
    <property type="project" value="UniProtKB-KW"/>
</dbReference>
<evidence type="ECO:0000256" key="5">
    <source>
        <dbReference type="ARBA" id="ARBA00010871"/>
    </source>
</evidence>
<dbReference type="NCBIfam" id="NF002378">
    <property type="entry name" value="PRK01372.1"/>
    <property type="match status" value="1"/>
</dbReference>
<dbReference type="InterPro" id="IPR000291">
    <property type="entry name" value="D-Ala_lig_Van_CS"/>
</dbReference>
<feature type="active site" evidence="19">
    <location>
        <position position="150"/>
    </location>
</feature>
<reference evidence="23 25" key="2">
    <citation type="submission" date="2018-06" db="EMBL/GenBank/DDBJ databases">
        <title>Genomic Encyclopedia of Type Strains, Phase III (KMG-III): the genomes of soil and plant-associated and newly described type strains.</title>
        <authorList>
            <person name="Whitman W."/>
        </authorList>
    </citation>
    <scope>NUCLEOTIDE SEQUENCE [LARGE SCALE GENOMIC DNA]</scope>
    <source>
        <strain evidence="23 25">CGMCC 1.15366</strain>
    </source>
</reference>
<comment type="catalytic activity">
    <reaction evidence="17 18">
        <text>2 D-alanine + ATP = D-alanyl-D-alanine + ADP + phosphate + H(+)</text>
        <dbReference type="Rhea" id="RHEA:11224"/>
        <dbReference type="ChEBI" id="CHEBI:15378"/>
        <dbReference type="ChEBI" id="CHEBI:30616"/>
        <dbReference type="ChEBI" id="CHEBI:43474"/>
        <dbReference type="ChEBI" id="CHEBI:57416"/>
        <dbReference type="ChEBI" id="CHEBI:57822"/>
        <dbReference type="ChEBI" id="CHEBI:456216"/>
        <dbReference type="EC" id="6.3.2.4"/>
    </reaction>
</comment>
<feature type="active site" evidence="19">
    <location>
        <position position="18"/>
    </location>
</feature>
<evidence type="ECO:0000313" key="24">
    <source>
        <dbReference type="EMBL" id="RUO27566.1"/>
    </source>
</evidence>
<evidence type="ECO:0000256" key="6">
    <source>
        <dbReference type="ARBA" id="ARBA00012216"/>
    </source>
</evidence>
<evidence type="ECO:0000256" key="18">
    <source>
        <dbReference type="HAMAP-Rule" id="MF_00047"/>
    </source>
</evidence>
<dbReference type="SUPFAM" id="SSF52440">
    <property type="entry name" value="PreATP-grasp domain"/>
    <property type="match status" value="1"/>
</dbReference>
<evidence type="ECO:0000256" key="19">
    <source>
        <dbReference type="PIRSR" id="PIRSR039102-1"/>
    </source>
</evidence>
<keyword evidence="12 20" id="KW-0460">Magnesium</keyword>
<evidence type="ECO:0000259" key="22">
    <source>
        <dbReference type="PROSITE" id="PS50975"/>
    </source>
</evidence>
<comment type="cofactor">
    <cofactor evidence="1">
        <name>Mn(2+)</name>
        <dbReference type="ChEBI" id="CHEBI:29035"/>
    </cofactor>
</comment>
<dbReference type="SUPFAM" id="SSF56059">
    <property type="entry name" value="Glutathione synthetase ATP-binding domain-like"/>
    <property type="match status" value="1"/>
</dbReference>
<keyword evidence="26" id="KW-1185">Reference proteome</keyword>
<feature type="binding site" evidence="20">
    <location>
        <position position="272"/>
    </location>
    <ligand>
        <name>Mg(2+)</name>
        <dbReference type="ChEBI" id="CHEBI:18420"/>
        <label>2</label>
    </ligand>
</feature>
<keyword evidence="7 18" id="KW-0963">Cytoplasm</keyword>
<dbReference type="EMBL" id="QLMD01000015">
    <property type="protein sequence ID" value="RAJ93923.1"/>
    <property type="molecule type" value="Genomic_DNA"/>
</dbReference>
<dbReference type="InterPro" id="IPR005905">
    <property type="entry name" value="D_ala_D_ala"/>
</dbReference>
<keyword evidence="14 18" id="KW-0573">Peptidoglycan synthesis</keyword>
<dbReference type="RefSeq" id="WP_111570246.1">
    <property type="nucleotide sequence ID" value="NZ_PIPK01000002.1"/>
</dbReference>
<evidence type="ECO:0000256" key="11">
    <source>
        <dbReference type="ARBA" id="ARBA00022840"/>
    </source>
</evidence>
<reference evidence="24 26" key="1">
    <citation type="journal article" date="2018" name="Front. Microbiol.">
        <title>Genome-Based Analysis Reveals the Taxonomy and Diversity of the Family Idiomarinaceae.</title>
        <authorList>
            <person name="Liu Y."/>
            <person name="Lai Q."/>
            <person name="Shao Z."/>
        </authorList>
    </citation>
    <scope>NUCLEOTIDE SEQUENCE [LARGE SCALE GENOMIC DNA]</scope>
    <source>
        <strain evidence="24 26">CF12-14</strain>
    </source>
</reference>
<dbReference type="Gene3D" id="3.30.1490.20">
    <property type="entry name" value="ATP-grasp fold, A domain"/>
    <property type="match status" value="1"/>
</dbReference>
<evidence type="ECO:0000256" key="10">
    <source>
        <dbReference type="ARBA" id="ARBA00022741"/>
    </source>
</evidence>
<feature type="active site" evidence="19">
    <location>
        <position position="281"/>
    </location>
</feature>
<dbReference type="FunFam" id="3.40.50.20:FF:000013">
    <property type="entry name" value="D-alanine--D-alanine ligase"/>
    <property type="match status" value="1"/>
</dbReference>
<dbReference type="InterPro" id="IPR016185">
    <property type="entry name" value="PreATP-grasp_dom_sf"/>
</dbReference>
<evidence type="ECO:0000256" key="4">
    <source>
        <dbReference type="ARBA" id="ARBA00004752"/>
    </source>
</evidence>
<accession>A0A327WQM9</accession>
<dbReference type="InterPro" id="IPR011095">
    <property type="entry name" value="Dala_Dala_lig_C"/>
</dbReference>
<protein>
    <recommendedName>
        <fullName evidence="6 18">D-alanine--D-alanine ligase</fullName>
        <ecNumber evidence="6 18">6.3.2.4</ecNumber>
    </recommendedName>
    <alternativeName>
        <fullName evidence="18">D-Ala-D-Ala ligase</fullName>
    </alternativeName>
    <alternativeName>
        <fullName evidence="18">D-alanylalanine synthetase</fullName>
    </alternativeName>
</protein>
<evidence type="ECO:0000256" key="21">
    <source>
        <dbReference type="PROSITE-ProRule" id="PRU00409"/>
    </source>
</evidence>
<dbReference type="UniPathway" id="UPA00219"/>
<dbReference type="OrthoDB" id="9813261at2"/>
<dbReference type="EC" id="6.3.2.4" evidence="6 18"/>
<dbReference type="PROSITE" id="PS50975">
    <property type="entry name" value="ATP_GRASP"/>
    <property type="match status" value="1"/>
</dbReference>
<keyword evidence="9 20" id="KW-0479">Metal-binding</keyword>
<comment type="similarity">
    <text evidence="5 18">Belongs to the D-alanine--D-alanine ligase family.</text>
</comment>
<feature type="binding site" evidence="20">
    <location>
        <position position="257"/>
    </location>
    <ligand>
        <name>Mg(2+)</name>
        <dbReference type="ChEBI" id="CHEBI:18420"/>
        <label>1</label>
    </ligand>
</feature>
<dbReference type="Proteomes" id="UP000249203">
    <property type="component" value="Unassembled WGS sequence"/>
</dbReference>
<comment type="cofactor">
    <cofactor evidence="20">
        <name>Mg(2+)</name>
        <dbReference type="ChEBI" id="CHEBI:18420"/>
    </cofactor>
    <cofactor evidence="20">
        <name>Mn(2+)</name>
        <dbReference type="ChEBI" id="CHEBI:29035"/>
    </cofactor>
    <text evidence="20">Binds 2 magnesium or manganese ions per subunit.</text>
</comment>
<dbReference type="NCBIfam" id="TIGR01205">
    <property type="entry name" value="D_ala_D_alaTIGR"/>
    <property type="match status" value="1"/>
</dbReference>
<feature type="binding site" evidence="20">
    <location>
        <position position="270"/>
    </location>
    <ligand>
        <name>Mg(2+)</name>
        <dbReference type="ChEBI" id="CHEBI:18420"/>
        <label>1</label>
    </ligand>
</feature>
<evidence type="ECO:0000313" key="25">
    <source>
        <dbReference type="Proteomes" id="UP000249203"/>
    </source>
</evidence>
<feature type="domain" description="ATP-grasp" evidence="22">
    <location>
        <begin position="104"/>
        <end position="303"/>
    </location>
</feature>
<evidence type="ECO:0000256" key="2">
    <source>
        <dbReference type="ARBA" id="ARBA00003921"/>
    </source>
</evidence>
<sequence length="316" mass="33629">MTHKFGKVAVLAGGTSAEREVSLRSGAAVTEGLQAAGVDAHWVDPASTDVLQLRALGYERVFIALHGRGGEDGHMQALLEALGLPYTGSGVMACALAMDKARTKYLWRGMGLPTAASAVLHAATWQQVDLTQLLAQLGGKVMVKPSQEGSSVGMAQANNAEELQHALTEALHYDSEILVEQWLHGAEYTVAVVDGEALPAIEVRTPHAFYDYAAKYQDNTTEYICPAPVSAELEQQLRTLALEAFAAVGGRGWGRVDIKQDQHGELQLLEVNMAPGMTTKSLVPMAAKQQGMSFSQLVVRILDGAQVADKAPGVLG</sequence>
<dbReference type="Gene3D" id="3.40.50.20">
    <property type="match status" value="1"/>
</dbReference>
<keyword evidence="13 18" id="KW-0133">Cell shape</keyword>
<comment type="subcellular location">
    <subcellularLocation>
        <location evidence="3 18">Cytoplasm</location>
    </subcellularLocation>
</comment>
<dbReference type="Gene3D" id="3.30.470.20">
    <property type="entry name" value="ATP-grasp fold, B domain"/>
    <property type="match status" value="1"/>
</dbReference>
<dbReference type="PROSITE" id="PS00843">
    <property type="entry name" value="DALA_DALA_LIGASE_1"/>
    <property type="match status" value="1"/>
</dbReference>
<comment type="pathway">
    <text evidence="4 18">Cell wall biogenesis; peptidoglycan biosynthesis.</text>
</comment>
<feature type="binding site" evidence="20">
    <location>
        <position position="270"/>
    </location>
    <ligand>
        <name>Mg(2+)</name>
        <dbReference type="ChEBI" id="CHEBI:18420"/>
        <label>2</label>
    </ligand>
</feature>
<evidence type="ECO:0000256" key="7">
    <source>
        <dbReference type="ARBA" id="ARBA00022490"/>
    </source>
</evidence>
<name>A0A327WQM9_9GAMM</name>
<dbReference type="GO" id="GO:0009252">
    <property type="term" value="P:peptidoglycan biosynthetic process"/>
    <property type="evidence" value="ECO:0007669"/>
    <property type="project" value="UniProtKB-UniRule"/>
</dbReference>
<dbReference type="GO" id="GO:0071555">
    <property type="term" value="P:cell wall organization"/>
    <property type="evidence" value="ECO:0007669"/>
    <property type="project" value="UniProtKB-KW"/>
</dbReference>
<dbReference type="PANTHER" id="PTHR23132">
    <property type="entry name" value="D-ALANINE--D-ALANINE LIGASE"/>
    <property type="match status" value="1"/>
</dbReference>
<dbReference type="GO" id="GO:0046872">
    <property type="term" value="F:metal ion binding"/>
    <property type="evidence" value="ECO:0007669"/>
    <property type="project" value="UniProtKB-KW"/>
</dbReference>
<evidence type="ECO:0000256" key="13">
    <source>
        <dbReference type="ARBA" id="ARBA00022960"/>
    </source>
</evidence>
<keyword evidence="11 21" id="KW-0067">ATP-binding</keyword>
<keyword evidence="8 18" id="KW-0436">Ligase</keyword>
<gene>
    <name evidence="18" type="primary">ddl</name>
    <name evidence="23" type="ORF">B0I24_11526</name>
    <name evidence="24" type="ORF">CWE07_02770</name>
</gene>
<comment type="caution">
    <text evidence="23">The sequence shown here is derived from an EMBL/GenBank/DDBJ whole genome shotgun (WGS) entry which is preliminary data.</text>
</comment>
<keyword evidence="10 21" id="KW-0547">Nucleotide-binding</keyword>
<evidence type="ECO:0000256" key="20">
    <source>
        <dbReference type="PIRSR" id="PIRSR039102-3"/>
    </source>
</evidence>
<dbReference type="AlphaFoldDB" id="A0A327WQM9"/>
<evidence type="ECO:0000313" key="23">
    <source>
        <dbReference type="EMBL" id="RAJ93923.1"/>
    </source>
</evidence>
<dbReference type="GO" id="GO:0008716">
    <property type="term" value="F:D-alanine-D-alanine ligase activity"/>
    <property type="evidence" value="ECO:0007669"/>
    <property type="project" value="UniProtKB-UniRule"/>
</dbReference>
<dbReference type="Proteomes" id="UP000287865">
    <property type="component" value="Unassembled WGS sequence"/>
</dbReference>
<dbReference type="HAMAP" id="MF_00047">
    <property type="entry name" value="Dala_Dala_lig"/>
    <property type="match status" value="1"/>
</dbReference>
<keyword evidence="15 20" id="KW-0464">Manganese</keyword>
<evidence type="ECO:0000256" key="16">
    <source>
        <dbReference type="ARBA" id="ARBA00023316"/>
    </source>
</evidence>
<evidence type="ECO:0000313" key="26">
    <source>
        <dbReference type="Proteomes" id="UP000287865"/>
    </source>
</evidence>
<dbReference type="PIRSF" id="PIRSF039102">
    <property type="entry name" value="Ddl/VanB"/>
    <property type="match status" value="1"/>
</dbReference>
<dbReference type="InterPro" id="IPR011127">
    <property type="entry name" value="Dala_Dala_lig_N"/>
</dbReference>
<dbReference type="Pfam" id="PF07478">
    <property type="entry name" value="Dala_Dala_lig_C"/>
    <property type="match status" value="1"/>
</dbReference>
<comment type="function">
    <text evidence="2 18">Cell wall formation.</text>
</comment>
<evidence type="ECO:0000256" key="1">
    <source>
        <dbReference type="ARBA" id="ARBA00001936"/>
    </source>
</evidence>
<dbReference type="EMBL" id="PIPK01000002">
    <property type="protein sequence ID" value="RUO27566.1"/>
    <property type="molecule type" value="Genomic_DNA"/>
</dbReference>
<dbReference type="Pfam" id="PF01820">
    <property type="entry name" value="Dala_Dala_lig_N"/>
    <property type="match status" value="1"/>
</dbReference>
<dbReference type="GO" id="GO:0005829">
    <property type="term" value="C:cytosol"/>
    <property type="evidence" value="ECO:0007669"/>
    <property type="project" value="TreeGrafter"/>
</dbReference>
<keyword evidence="16 18" id="KW-0961">Cell wall biogenesis/degradation</keyword>
<organism evidence="23 25">
    <name type="scientific">Aliidiomarina maris</name>
    <dbReference type="NCBI Taxonomy" id="531312"/>
    <lineage>
        <taxon>Bacteria</taxon>
        <taxon>Pseudomonadati</taxon>
        <taxon>Pseudomonadota</taxon>
        <taxon>Gammaproteobacteria</taxon>
        <taxon>Alteromonadales</taxon>
        <taxon>Idiomarinaceae</taxon>
        <taxon>Aliidiomarina</taxon>
    </lineage>
</organism>
<dbReference type="InterPro" id="IPR013815">
    <property type="entry name" value="ATP_grasp_subdomain_1"/>
</dbReference>